<dbReference type="InterPro" id="IPR044810">
    <property type="entry name" value="WRKY_plant"/>
</dbReference>
<dbReference type="GO" id="GO:0003700">
    <property type="term" value="F:DNA-binding transcription factor activity"/>
    <property type="evidence" value="ECO:0007669"/>
    <property type="project" value="InterPro"/>
</dbReference>
<evidence type="ECO:0000313" key="8">
    <source>
        <dbReference type="RefSeq" id="XP_024934571.3"/>
    </source>
</evidence>
<protein>
    <submittedName>
        <fullName evidence="8">WRKY DNA-binding transcription factor 70</fullName>
    </submittedName>
</protein>
<dbReference type="PROSITE" id="PS50811">
    <property type="entry name" value="WRKY"/>
    <property type="match status" value="1"/>
</dbReference>
<accession>A0A6P6GKH1</accession>
<dbReference type="SUPFAM" id="SSF118290">
    <property type="entry name" value="WRKY DNA-binding domain"/>
    <property type="match status" value="1"/>
</dbReference>
<evidence type="ECO:0000256" key="1">
    <source>
        <dbReference type="ARBA" id="ARBA00004123"/>
    </source>
</evidence>
<gene>
    <name evidence="8" type="primary">LOC112493325</name>
</gene>
<evidence type="ECO:0000256" key="5">
    <source>
        <dbReference type="ARBA" id="ARBA00023242"/>
    </source>
</evidence>
<dbReference type="PANTHER" id="PTHR32096">
    <property type="entry name" value="WRKY TRANSCRIPTION FACTOR 30-RELATED-RELATED"/>
    <property type="match status" value="1"/>
</dbReference>
<dbReference type="Pfam" id="PF03106">
    <property type="entry name" value="WRKY"/>
    <property type="match status" value="1"/>
</dbReference>
<dbReference type="Gene3D" id="2.20.25.80">
    <property type="entry name" value="WRKY domain"/>
    <property type="match status" value="1"/>
</dbReference>
<keyword evidence="2" id="KW-0805">Transcription regulation</keyword>
<dbReference type="GeneID" id="112493325"/>
<name>A0A6P6GKH1_ZIZJJ</name>
<keyword evidence="5" id="KW-0539">Nucleus</keyword>
<evidence type="ECO:0000256" key="2">
    <source>
        <dbReference type="ARBA" id="ARBA00023015"/>
    </source>
</evidence>
<dbReference type="InterPro" id="IPR036576">
    <property type="entry name" value="WRKY_dom_sf"/>
</dbReference>
<dbReference type="PANTHER" id="PTHR32096:SF116">
    <property type="entry name" value="WRKY TRANSCRIPTION FACTOR 63-RELATED"/>
    <property type="match status" value="1"/>
</dbReference>
<reference evidence="8" key="1">
    <citation type="submission" date="2025-08" db="UniProtKB">
        <authorList>
            <consortium name="RefSeq"/>
        </authorList>
    </citation>
    <scope>IDENTIFICATION</scope>
    <source>
        <tissue evidence="8">Seedling</tissue>
    </source>
</reference>
<keyword evidence="3 8" id="KW-0238">DNA-binding</keyword>
<dbReference type="KEGG" id="zju:112493325"/>
<dbReference type="AlphaFoldDB" id="A0A6P6GKH1"/>
<dbReference type="RefSeq" id="XP_024934571.3">
    <property type="nucleotide sequence ID" value="XM_025078803.3"/>
</dbReference>
<proteinExistence type="predicted"/>
<organism evidence="7 8">
    <name type="scientific">Ziziphus jujuba</name>
    <name type="common">Chinese jujube</name>
    <name type="synonym">Ziziphus sativa</name>
    <dbReference type="NCBI Taxonomy" id="326968"/>
    <lineage>
        <taxon>Eukaryota</taxon>
        <taxon>Viridiplantae</taxon>
        <taxon>Streptophyta</taxon>
        <taxon>Embryophyta</taxon>
        <taxon>Tracheophyta</taxon>
        <taxon>Spermatophyta</taxon>
        <taxon>Magnoliopsida</taxon>
        <taxon>eudicotyledons</taxon>
        <taxon>Gunneridae</taxon>
        <taxon>Pentapetalae</taxon>
        <taxon>rosids</taxon>
        <taxon>fabids</taxon>
        <taxon>Rosales</taxon>
        <taxon>Rhamnaceae</taxon>
        <taxon>Paliureae</taxon>
        <taxon>Ziziphus</taxon>
    </lineage>
</organism>
<evidence type="ECO:0000256" key="3">
    <source>
        <dbReference type="ARBA" id="ARBA00023125"/>
    </source>
</evidence>
<keyword evidence="4" id="KW-0804">Transcription</keyword>
<sequence>MEISTSWPENLANSNIQKRLNDELIEGRDLSNRLLSVLASSDGSRSAEDLSGKIVKSFSNALSILIVKECDKSDSLVYQIQADHLPCLDAWKSQSHSREDLRSTTPPTKKLDRRGCFDRRKTSTLPSWKRDTSTLISDGQAWRKYGQKMILNSKYPRHYFRCTYKHDQGCKATKQVERIQVNPPLYRTTYFGHHTCRNLHQHPELMLDSTTNPSDTSIIISFDRTNLKNKQDRFPSLSSFSSTRQEFKEEITKCEALEHNQSLLSDYFVSSDLPAAAGFLTPRSMPAMLKSNQDSDNGDVINGMMDYEDYYFDIFKF</sequence>
<evidence type="ECO:0000256" key="4">
    <source>
        <dbReference type="ARBA" id="ARBA00023163"/>
    </source>
</evidence>
<comment type="subcellular location">
    <subcellularLocation>
        <location evidence="1">Nucleus</location>
    </subcellularLocation>
</comment>
<dbReference type="SMART" id="SM00774">
    <property type="entry name" value="WRKY"/>
    <property type="match status" value="1"/>
</dbReference>
<dbReference type="InterPro" id="IPR003657">
    <property type="entry name" value="WRKY_dom"/>
</dbReference>
<dbReference type="InParanoid" id="A0A6P6GKH1"/>
<dbReference type="GO" id="GO:0005634">
    <property type="term" value="C:nucleus"/>
    <property type="evidence" value="ECO:0007669"/>
    <property type="project" value="UniProtKB-SubCell"/>
</dbReference>
<dbReference type="Proteomes" id="UP001652623">
    <property type="component" value="Chromosome 6"/>
</dbReference>
<feature type="domain" description="WRKY" evidence="6">
    <location>
        <begin position="131"/>
        <end position="194"/>
    </location>
</feature>
<keyword evidence="7" id="KW-1185">Reference proteome</keyword>
<dbReference type="GO" id="GO:0000976">
    <property type="term" value="F:transcription cis-regulatory region binding"/>
    <property type="evidence" value="ECO:0007669"/>
    <property type="project" value="TreeGrafter"/>
</dbReference>
<evidence type="ECO:0000259" key="6">
    <source>
        <dbReference type="PROSITE" id="PS50811"/>
    </source>
</evidence>
<evidence type="ECO:0000313" key="7">
    <source>
        <dbReference type="Proteomes" id="UP001652623"/>
    </source>
</evidence>